<dbReference type="EMBL" id="JABXYM010000001">
    <property type="protein sequence ID" value="MCR6095101.1"/>
    <property type="molecule type" value="Genomic_DNA"/>
</dbReference>
<dbReference type="AlphaFoldDB" id="A0A9Q4FX21"/>
<sequence>MKNKKRVILGAIPLVLLLLAGVIWMNNGFGDWSERNREEIEENVKRYVARYKLDPDKVEIITIGNPRKYPTGEEEFRVYFRYYGDPYFAMDLKGNPDTLFFSDSKEYITTAVFNELYLQARYEELAPVMDYLSSLGIEDPLRPEGEEIQYFRTNVGINSQINEEIREAYKSGDNFEDLKDYIETNLDKLTRLNTNIRIVGKKEGIDDAKAFEIEEELKRLLPKTKYYHVEIGVEDLSTGENEGLFKTLTMREER</sequence>
<name>A0A9Q4FX21_SALAG</name>
<accession>A0A9Q4FX21</accession>
<reference evidence="1" key="1">
    <citation type="submission" date="2020-06" db="EMBL/GenBank/DDBJ databases">
        <title>Insight into the genomes of haloalkaliphilic bacilli from Kenyan soda lakes.</title>
        <authorList>
            <person name="Mwirichia R."/>
            <person name="Villamizar G.C."/>
            <person name="Poehlein A."/>
            <person name="Mugweru J."/>
            <person name="Kipnyargis A."/>
            <person name="Kiplimo D."/>
            <person name="Orwa P."/>
            <person name="Daniel R."/>
        </authorList>
    </citation>
    <scope>NUCLEOTIDE SEQUENCE</scope>
    <source>
        <strain evidence="1">B1096_S55</strain>
    </source>
</reference>
<proteinExistence type="predicted"/>
<evidence type="ECO:0000313" key="2">
    <source>
        <dbReference type="Proteomes" id="UP001057753"/>
    </source>
</evidence>
<keyword evidence="2" id="KW-1185">Reference proteome</keyword>
<protein>
    <submittedName>
        <fullName evidence="1">Uncharacterized protein</fullName>
    </submittedName>
</protein>
<organism evidence="1 2">
    <name type="scientific">Salipaludibacillus agaradhaerens</name>
    <name type="common">Bacillus agaradhaerens</name>
    <dbReference type="NCBI Taxonomy" id="76935"/>
    <lineage>
        <taxon>Bacteria</taxon>
        <taxon>Bacillati</taxon>
        <taxon>Bacillota</taxon>
        <taxon>Bacilli</taxon>
        <taxon>Bacillales</taxon>
        <taxon>Bacillaceae</taxon>
    </lineage>
</organism>
<dbReference type="RefSeq" id="WP_257819762.1">
    <property type="nucleotide sequence ID" value="NZ_JABXYM010000001.1"/>
</dbReference>
<gene>
    <name evidence="1" type="ORF">HXA33_00880</name>
</gene>
<dbReference type="Proteomes" id="UP001057753">
    <property type="component" value="Unassembled WGS sequence"/>
</dbReference>
<evidence type="ECO:0000313" key="1">
    <source>
        <dbReference type="EMBL" id="MCR6095101.1"/>
    </source>
</evidence>
<comment type="caution">
    <text evidence="1">The sequence shown here is derived from an EMBL/GenBank/DDBJ whole genome shotgun (WGS) entry which is preliminary data.</text>
</comment>